<dbReference type="GO" id="GO:0016538">
    <property type="term" value="F:cyclin-dependent protein serine/threonine kinase regulator activity"/>
    <property type="evidence" value="ECO:0007669"/>
    <property type="project" value="InterPro"/>
</dbReference>
<dbReference type="InParanoid" id="A0A3N4LZT3"/>
<dbReference type="PROSITE" id="PS00292">
    <property type="entry name" value="CYCLINS"/>
    <property type="match status" value="1"/>
</dbReference>
<dbReference type="InterPro" id="IPR039361">
    <property type="entry name" value="Cyclin"/>
</dbReference>
<gene>
    <name evidence="7" type="ORF">L211DRAFT_385636</name>
</gene>
<evidence type="ECO:0000259" key="5">
    <source>
        <dbReference type="SMART" id="SM00385"/>
    </source>
</evidence>
<name>A0A3N4LZT3_9PEZI</name>
<dbReference type="InterPro" id="IPR046965">
    <property type="entry name" value="Cyclin_A/B-like"/>
</dbReference>
<feature type="domain" description="Cyclin C-terminal" evidence="6">
    <location>
        <begin position="376"/>
        <end position="489"/>
    </location>
</feature>
<feature type="domain" description="Cyclin-like" evidence="5">
    <location>
        <begin position="283"/>
        <end position="367"/>
    </location>
</feature>
<evidence type="ECO:0000256" key="1">
    <source>
        <dbReference type="ARBA" id="ARBA00022618"/>
    </source>
</evidence>
<organism evidence="7 8">
    <name type="scientific">Terfezia boudieri ATCC MYA-4762</name>
    <dbReference type="NCBI Taxonomy" id="1051890"/>
    <lineage>
        <taxon>Eukaryota</taxon>
        <taxon>Fungi</taxon>
        <taxon>Dikarya</taxon>
        <taxon>Ascomycota</taxon>
        <taxon>Pezizomycotina</taxon>
        <taxon>Pezizomycetes</taxon>
        <taxon>Pezizales</taxon>
        <taxon>Pezizaceae</taxon>
        <taxon>Terfezia</taxon>
    </lineage>
</organism>
<dbReference type="InterPro" id="IPR013763">
    <property type="entry name" value="Cyclin-like_dom"/>
</dbReference>
<dbReference type="Pfam" id="PF00134">
    <property type="entry name" value="Cyclin_N"/>
    <property type="match status" value="1"/>
</dbReference>
<dbReference type="EMBL" id="ML121529">
    <property type="protein sequence ID" value="RPB28444.1"/>
    <property type="molecule type" value="Genomic_DNA"/>
</dbReference>
<proteinExistence type="inferred from homology"/>
<keyword evidence="2 4" id="KW-0195">Cyclin</keyword>
<evidence type="ECO:0000256" key="3">
    <source>
        <dbReference type="ARBA" id="ARBA00023306"/>
    </source>
</evidence>
<evidence type="ECO:0000259" key="6">
    <source>
        <dbReference type="SMART" id="SM01332"/>
    </source>
</evidence>
<dbReference type="OrthoDB" id="5590282at2759"/>
<dbReference type="Pfam" id="PF02984">
    <property type="entry name" value="Cyclin_C"/>
    <property type="match status" value="1"/>
</dbReference>
<dbReference type="SUPFAM" id="SSF47954">
    <property type="entry name" value="Cyclin-like"/>
    <property type="match status" value="2"/>
</dbReference>
<dbReference type="STRING" id="1051890.A0A3N4LZT3"/>
<dbReference type="GO" id="GO:0044772">
    <property type="term" value="P:mitotic cell cycle phase transition"/>
    <property type="evidence" value="ECO:0007669"/>
    <property type="project" value="InterPro"/>
</dbReference>
<dbReference type="Proteomes" id="UP000267821">
    <property type="component" value="Unassembled WGS sequence"/>
</dbReference>
<dbReference type="PANTHER" id="PTHR10177">
    <property type="entry name" value="CYCLINS"/>
    <property type="match status" value="1"/>
</dbReference>
<dbReference type="CDD" id="cd20568">
    <property type="entry name" value="CYCLIN_CLBs_yeast_rpt1"/>
    <property type="match status" value="1"/>
</dbReference>
<dbReference type="FunCoup" id="A0A3N4LZT3">
    <property type="interactions" value="480"/>
</dbReference>
<dbReference type="SMART" id="SM01332">
    <property type="entry name" value="Cyclin_C"/>
    <property type="match status" value="1"/>
</dbReference>
<evidence type="ECO:0000256" key="2">
    <source>
        <dbReference type="ARBA" id="ARBA00023127"/>
    </source>
</evidence>
<dbReference type="CDD" id="cd20512">
    <property type="entry name" value="CYCLIN_CLBs_yeast_rpt2"/>
    <property type="match status" value="1"/>
</dbReference>
<protein>
    <submittedName>
        <fullName evidence="7">A/B/D/E cyclin</fullName>
    </submittedName>
</protein>
<keyword evidence="1" id="KW-0132">Cell division</keyword>
<dbReference type="InterPro" id="IPR036915">
    <property type="entry name" value="Cyclin-like_sf"/>
</dbReference>
<evidence type="ECO:0000256" key="4">
    <source>
        <dbReference type="RuleBase" id="RU000383"/>
    </source>
</evidence>
<dbReference type="GO" id="GO:0051301">
    <property type="term" value="P:cell division"/>
    <property type="evidence" value="ECO:0007669"/>
    <property type="project" value="UniProtKB-KW"/>
</dbReference>
<keyword evidence="8" id="KW-1185">Reference proteome</keyword>
<dbReference type="SMART" id="SM00385">
    <property type="entry name" value="CYCLIN"/>
    <property type="match status" value="2"/>
</dbReference>
<dbReference type="InterPro" id="IPR004367">
    <property type="entry name" value="Cyclin_C-dom"/>
</dbReference>
<reference evidence="7 8" key="1">
    <citation type="journal article" date="2018" name="Nat. Ecol. Evol.">
        <title>Pezizomycetes genomes reveal the molecular basis of ectomycorrhizal truffle lifestyle.</title>
        <authorList>
            <person name="Murat C."/>
            <person name="Payen T."/>
            <person name="Noel B."/>
            <person name="Kuo A."/>
            <person name="Morin E."/>
            <person name="Chen J."/>
            <person name="Kohler A."/>
            <person name="Krizsan K."/>
            <person name="Balestrini R."/>
            <person name="Da Silva C."/>
            <person name="Montanini B."/>
            <person name="Hainaut M."/>
            <person name="Levati E."/>
            <person name="Barry K.W."/>
            <person name="Belfiori B."/>
            <person name="Cichocki N."/>
            <person name="Clum A."/>
            <person name="Dockter R.B."/>
            <person name="Fauchery L."/>
            <person name="Guy J."/>
            <person name="Iotti M."/>
            <person name="Le Tacon F."/>
            <person name="Lindquist E.A."/>
            <person name="Lipzen A."/>
            <person name="Malagnac F."/>
            <person name="Mello A."/>
            <person name="Molinier V."/>
            <person name="Miyauchi S."/>
            <person name="Poulain J."/>
            <person name="Riccioni C."/>
            <person name="Rubini A."/>
            <person name="Sitrit Y."/>
            <person name="Splivallo R."/>
            <person name="Traeger S."/>
            <person name="Wang M."/>
            <person name="Zifcakova L."/>
            <person name="Wipf D."/>
            <person name="Zambonelli A."/>
            <person name="Paolocci F."/>
            <person name="Nowrousian M."/>
            <person name="Ottonello S."/>
            <person name="Baldrian P."/>
            <person name="Spatafora J.W."/>
            <person name="Henrissat B."/>
            <person name="Nagy L.G."/>
            <person name="Aury J.M."/>
            <person name="Wincker P."/>
            <person name="Grigoriev I.V."/>
            <person name="Bonfante P."/>
            <person name="Martin F.M."/>
        </authorList>
    </citation>
    <scope>NUCLEOTIDE SEQUENCE [LARGE SCALE GENOMIC DNA]</scope>
    <source>
        <strain evidence="7 8">ATCC MYA-4762</strain>
    </source>
</reference>
<dbReference type="AlphaFoldDB" id="A0A3N4LZT3"/>
<evidence type="ECO:0000313" key="7">
    <source>
        <dbReference type="EMBL" id="RPB28444.1"/>
    </source>
</evidence>
<comment type="similarity">
    <text evidence="4">Belongs to the cyclin family.</text>
</comment>
<accession>A0A3N4LZT3</accession>
<evidence type="ECO:0000313" key="8">
    <source>
        <dbReference type="Proteomes" id="UP000267821"/>
    </source>
</evidence>
<dbReference type="FunFam" id="1.10.472.10:FF:000001">
    <property type="entry name" value="G2/mitotic-specific cyclin"/>
    <property type="match status" value="1"/>
</dbReference>
<keyword evidence="3" id="KW-0131">Cell cycle</keyword>
<dbReference type="PIRSF" id="PIRSF001771">
    <property type="entry name" value="Cyclin_A_B_D_E"/>
    <property type="match status" value="1"/>
</dbReference>
<dbReference type="InterPro" id="IPR006671">
    <property type="entry name" value="Cyclin_N"/>
</dbReference>
<feature type="domain" description="Cyclin-like" evidence="5">
    <location>
        <begin position="380"/>
        <end position="461"/>
    </location>
</feature>
<dbReference type="InterPro" id="IPR048258">
    <property type="entry name" value="Cyclins_cyclin-box"/>
</dbReference>
<sequence length="503" mass="55964">MASRRVTRQRAGALNDENTVVPRLTRAKVNALQNEKAVAPLAAKQVNNTVPAPAVAGKKRAVLGAKSSNDTTTKADSKKEGIDEKFIKKALGAKGVLSTKASATNGVHKTTTRTTSRVPLKATIPEEITEKEAKRSNGGSGVMGLRKKRVVAGEASKEVSKAVEAAVKATKPAMKAEPKQSKPKEEKVSAVAAVRSTMTAVEITSVPEAKGAVKAVPVSKKVAEKPAPQPLADDDDDDPLMVAEYANEIFEYLRALEDTTAPNPDYMDAQEGLHWEQRGILVDWLIEVHQKFHLLPETLYLAINIIDRFLSVKVVMIDRLQLVGITAMFIAAKYEEVFSPHLGHFKYLADDTFTEEEILRAERFMLQTLNYNLSYPNPMNFLRRISKATDYDQDTRTVAKYLMEISLVDYRLMEYLPSHVAAAAMYLSRMILKRGPWDPSLLHYSGYTEAEIKPVFLILVEYILRPKHKAFFNKYASKKFSKVSLLAREWAKAKAPLFLSTDR</sequence>
<dbReference type="Gene3D" id="1.10.472.10">
    <property type="entry name" value="Cyclin-like"/>
    <property type="match status" value="2"/>
</dbReference>